<dbReference type="OrthoDB" id="10025998at2759"/>
<feature type="non-terminal residue" evidence="2">
    <location>
        <position position="284"/>
    </location>
</feature>
<proteinExistence type="predicted"/>
<name>A0A8H8DGB9_9FUNG</name>
<comment type="caution">
    <text evidence="2">The sequence shown here is derived from an EMBL/GenBank/DDBJ whole genome shotgun (WGS) entry which is preliminary data.</text>
</comment>
<dbReference type="AlphaFoldDB" id="A0A8H8DGB9"/>
<evidence type="ECO:0000313" key="3">
    <source>
        <dbReference type="Proteomes" id="UP000673691"/>
    </source>
</evidence>
<gene>
    <name evidence="2" type="ORF">BJ554DRAFT_3271</name>
</gene>
<keyword evidence="3" id="KW-1185">Reference proteome</keyword>
<evidence type="ECO:0000313" key="2">
    <source>
        <dbReference type="EMBL" id="KAG5456862.1"/>
    </source>
</evidence>
<evidence type="ECO:0000259" key="1">
    <source>
        <dbReference type="Pfam" id="PF18922"/>
    </source>
</evidence>
<dbReference type="InterPro" id="IPR043729">
    <property type="entry name" value="DUF5672"/>
</dbReference>
<dbReference type="Pfam" id="PF18922">
    <property type="entry name" value="DUF5672"/>
    <property type="match status" value="1"/>
</dbReference>
<sequence length="284" mass="32028">MHYVGNLPGWNFHVFHSDQNRARFAGSPTVRRMIAAGRLRMTRIPDDSPLRSHASACRTGAGTGARGWGVGGSRGSNALPVAVALSLTDINVPCRRLPPPHTHTHTHTHARARAHTHTHTQQISSGVSQFLTDPWFWNSIKEEHVMIFQLDAILCSNRDRNVDDYLHYDFIGGPFRHGSVHYNGGLSLRRRSKVLAALAAHDLSTKVWAGDFEDQWFSRTLAGMPGACLPSPRVAGEFSVDLEWYPAPLGGHQVWRWHPPEKLREFEATCPEMRMITNRKHMWR</sequence>
<protein>
    <recommendedName>
        <fullName evidence="1">DUF5672 domain-containing protein</fullName>
    </recommendedName>
</protein>
<organism evidence="2 3">
    <name type="scientific">Olpidium bornovanus</name>
    <dbReference type="NCBI Taxonomy" id="278681"/>
    <lineage>
        <taxon>Eukaryota</taxon>
        <taxon>Fungi</taxon>
        <taxon>Fungi incertae sedis</taxon>
        <taxon>Olpidiomycota</taxon>
        <taxon>Olpidiomycotina</taxon>
        <taxon>Olpidiomycetes</taxon>
        <taxon>Olpidiales</taxon>
        <taxon>Olpidiaceae</taxon>
        <taxon>Olpidium</taxon>
    </lineage>
</organism>
<dbReference type="EMBL" id="JAEFCI010011033">
    <property type="protein sequence ID" value="KAG5456862.1"/>
    <property type="molecule type" value="Genomic_DNA"/>
</dbReference>
<dbReference type="Proteomes" id="UP000673691">
    <property type="component" value="Unassembled WGS sequence"/>
</dbReference>
<reference evidence="2 3" key="1">
    <citation type="journal article" name="Sci. Rep.">
        <title>Genome-scale phylogenetic analyses confirm Olpidium as the closest living zoosporic fungus to the non-flagellated, terrestrial fungi.</title>
        <authorList>
            <person name="Chang Y."/>
            <person name="Rochon D."/>
            <person name="Sekimoto S."/>
            <person name="Wang Y."/>
            <person name="Chovatia M."/>
            <person name="Sandor L."/>
            <person name="Salamov A."/>
            <person name="Grigoriev I.V."/>
            <person name="Stajich J.E."/>
            <person name="Spatafora J.W."/>
        </authorList>
    </citation>
    <scope>NUCLEOTIDE SEQUENCE [LARGE SCALE GENOMIC DNA]</scope>
    <source>
        <strain evidence="2">S191</strain>
    </source>
</reference>
<accession>A0A8H8DGB9</accession>
<feature type="domain" description="DUF5672" evidence="1">
    <location>
        <begin position="121"/>
        <end position="252"/>
    </location>
</feature>